<comment type="similarity">
    <text evidence="2 6">Belongs to the 4-toluene sulfonate uptake permease (TSUP) (TC 2.A.102) family.</text>
</comment>
<evidence type="ECO:0000313" key="8">
    <source>
        <dbReference type="EMBL" id="MFC6066084.1"/>
    </source>
</evidence>
<keyword evidence="6" id="KW-1003">Cell membrane</keyword>
<sequence length="320" mass="32650">MRTLILLALAGLGAQLVDGSLGMAYGVTSTTLLLAVGTNPAAASATVHLAEIGTTLASGAAHWRFGNVDWRVVLKIGIPGAVGAFAGATFLSALSTEVAEPVMALVLLGLGLYVLTRFTLSGLPTGNLDKPLRKRFLSPLGLVAGFLDATGGGGWGPVGTPAILASGRLEPRKVIGSIDTSEFLVAVAASVGFFVGLGSEGVNWLWAVALLAGGLIAAPIAAWLVRHVPPRILGSAVGGIIVLTNIRTLLRSDWLAAGDAVQWTVYGLIYALWAAAVGYSFKEHRRTASTAPRPAADVADAAEAAEAADVRPAEAGTTGR</sequence>
<evidence type="ECO:0000256" key="1">
    <source>
        <dbReference type="ARBA" id="ARBA00004141"/>
    </source>
</evidence>
<evidence type="ECO:0000256" key="3">
    <source>
        <dbReference type="ARBA" id="ARBA00022692"/>
    </source>
</evidence>
<comment type="subcellular location">
    <subcellularLocation>
        <location evidence="6">Cell membrane</location>
        <topology evidence="6">Multi-pass membrane protein</topology>
    </subcellularLocation>
    <subcellularLocation>
        <location evidence="1">Membrane</location>
        <topology evidence="1">Multi-pass membrane protein</topology>
    </subcellularLocation>
</comment>
<feature type="region of interest" description="Disordered" evidence="7">
    <location>
        <begin position="292"/>
        <end position="320"/>
    </location>
</feature>
<name>A0ABW1MQG4_9ACTN</name>
<dbReference type="PANTHER" id="PTHR43701:SF12">
    <property type="entry name" value="MEMBRANE TRANSPORTER PROTEIN YTNM-RELATED"/>
    <property type="match status" value="1"/>
</dbReference>
<keyword evidence="9" id="KW-1185">Reference proteome</keyword>
<organism evidence="8 9">
    <name type="scientific">Streptomyces ochraceiscleroticus</name>
    <dbReference type="NCBI Taxonomy" id="47761"/>
    <lineage>
        <taxon>Bacteria</taxon>
        <taxon>Bacillati</taxon>
        <taxon>Actinomycetota</taxon>
        <taxon>Actinomycetes</taxon>
        <taxon>Kitasatosporales</taxon>
        <taxon>Streptomycetaceae</taxon>
        <taxon>Streptomyces</taxon>
    </lineage>
</organism>
<proteinExistence type="inferred from homology"/>
<evidence type="ECO:0000256" key="7">
    <source>
        <dbReference type="SAM" id="MobiDB-lite"/>
    </source>
</evidence>
<feature type="transmembrane region" description="Helical" evidence="6">
    <location>
        <begin position="140"/>
        <end position="164"/>
    </location>
</feature>
<keyword evidence="4 6" id="KW-1133">Transmembrane helix</keyword>
<dbReference type="InterPro" id="IPR051598">
    <property type="entry name" value="TSUP/Inactive_protease-like"/>
</dbReference>
<evidence type="ECO:0000256" key="2">
    <source>
        <dbReference type="ARBA" id="ARBA00009142"/>
    </source>
</evidence>
<evidence type="ECO:0000256" key="6">
    <source>
        <dbReference type="RuleBase" id="RU363041"/>
    </source>
</evidence>
<feature type="transmembrane region" description="Helical" evidence="6">
    <location>
        <begin position="232"/>
        <end position="250"/>
    </location>
</feature>
<feature type="transmembrane region" description="Helical" evidence="6">
    <location>
        <begin position="204"/>
        <end position="225"/>
    </location>
</feature>
<protein>
    <recommendedName>
        <fullName evidence="6">Probable membrane transporter protein</fullName>
    </recommendedName>
</protein>
<feature type="transmembrane region" description="Helical" evidence="6">
    <location>
        <begin position="101"/>
        <end position="120"/>
    </location>
</feature>
<dbReference type="Proteomes" id="UP001596139">
    <property type="component" value="Unassembled WGS sequence"/>
</dbReference>
<evidence type="ECO:0000256" key="5">
    <source>
        <dbReference type="ARBA" id="ARBA00023136"/>
    </source>
</evidence>
<gene>
    <name evidence="8" type="ORF">ACFP4F_26580</name>
</gene>
<comment type="caution">
    <text evidence="8">The sequence shown here is derived from an EMBL/GenBank/DDBJ whole genome shotgun (WGS) entry which is preliminary data.</text>
</comment>
<evidence type="ECO:0000256" key="4">
    <source>
        <dbReference type="ARBA" id="ARBA00022989"/>
    </source>
</evidence>
<evidence type="ECO:0000313" key="9">
    <source>
        <dbReference type="Proteomes" id="UP001596139"/>
    </source>
</evidence>
<keyword evidence="3 6" id="KW-0812">Transmembrane</keyword>
<dbReference type="RefSeq" id="WP_031054313.1">
    <property type="nucleotide sequence ID" value="NZ_JBHSPX010000008.1"/>
</dbReference>
<dbReference type="EMBL" id="JBHSPX010000008">
    <property type="protein sequence ID" value="MFC6066084.1"/>
    <property type="molecule type" value="Genomic_DNA"/>
</dbReference>
<feature type="transmembrane region" description="Helical" evidence="6">
    <location>
        <begin position="72"/>
        <end position="94"/>
    </location>
</feature>
<feature type="compositionally biased region" description="Low complexity" evidence="7">
    <location>
        <begin position="292"/>
        <end position="307"/>
    </location>
</feature>
<reference evidence="9" key="1">
    <citation type="journal article" date="2019" name="Int. J. Syst. Evol. Microbiol.">
        <title>The Global Catalogue of Microorganisms (GCM) 10K type strain sequencing project: providing services to taxonomists for standard genome sequencing and annotation.</title>
        <authorList>
            <consortium name="The Broad Institute Genomics Platform"/>
            <consortium name="The Broad Institute Genome Sequencing Center for Infectious Disease"/>
            <person name="Wu L."/>
            <person name="Ma J."/>
        </authorList>
    </citation>
    <scope>NUCLEOTIDE SEQUENCE [LARGE SCALE GENOMIC DNA]</scope>
    <source>
        <strain evidence="9">CGMCC 1.15180</strain>
    </source>
</reference>
<dbReference type="PANTHER" id="PTHR43701">
    <property type="entry name" value="MEMBRANE TRANSPORTER PROTEIN MJ0441-RELATED"/>
    <property type="match status" value="1"/>
</dbReference>
<dbReference type="InterPro" id="IPR002781">
    <property type="entry name" value="TM_pro_TauE-like"/>
</dbReference>
<keyword evidence="5 6" id="KW-0472">Membrane</keyword>
<accession>A0ABW1MQG4</accession>
<feature type="transmembrane region" description="Helical" evidence="6">
    <location>
        <begin position="262"/>
        <end position="281"/>
    </location>
</feature>
<dbReference type="Pfam" id="PF01925">
    <property type="entry name" value="TauE"/>
    <property type="match status" value="1"/>
</dbReference>